<dbReference type="RefSeq" id="WP_076285690.1">
    <property type="nucleotide sequence ID" value="NZ_MPTW01000012.1"/>
</dbReference>
<accession>A0A1R0ZD77</accession>
<name>A0A1R0ZD77_9BACL</name>
<keyword evidence="1" id="KW-0812">Transmembrane</keyword>
<evidence type="ECO:0008006" key="4">
    <source>
        <dbReference type="Google" id="ProtNLM"/>
    </source>
</evidence>
<evidence type="ECO:0000313" key="2">
    <source>
        <dbReference type="EMBL" id="OME67358.1"/>
    </source>
</evidence>
<evidence type="ECO:0000256" key="1">
    <source>
        <dbReference type="SAM" id="Phobius"/>
    </source>
</evidence>
<protein>
    <recommendedName>
        <fullName evidence="4">Type 4 fimbrial biogenesis protein PilX N-terminal domain-containing protein</fullName>
    </recommendedName>
</protein>
<evidence type="ECO:0000313" key="3">
    <source>
        <dbReference type="Proteomes" id="UP000187425"/>
    </source>
</evidence>
<dbReference type="OrthoDB" id="2349072at2"/>
<gene>
    <name evidence="2" type="ORF">BSK65_20400</name>
</gene>
<dbReference type="AlphaFoldDB" id="A0A1R0ZD77"/>
<dbReference type="Proteomes" id="UP000187425">
    <property type="component" value="Unassembled WGS sequence"/>
</dbReference>
<keyword evidence="1" id="KW-0472">Membrane</keyword>
<reference evidence="2 3" key="1">
    <citation type="submission" date="2016-11" db="EMBL/GenBank/DDBJ databases">
        <title>Paenibacillus species isolates.</title>
        <authorList>
            <person name="Beno S.M."/>
        </authorList>
    </citation>
    <scope>NUCLEOTIDE SEQUENCE [LARGE SCALE GENOMIC DNA]</scope>
    <source>
        <strain evidence="2 3">FSL H7-0443</strain>
    </source>
</reference>
<proteinExistence type="predicted"/>
<dbReference type="EMBL" id="MPTW01000012">
    <property type="protein sequence ID" value="OME67358.1"/>
    <property type="molecule type" value="Genomic_DNA"/>
</dbReference>
<keyword evidence="1" id="KW-1133">Transmembrane helix</keyword>
<organism evidence="2 3">
    <name type="scientific">Paenibacillus odorifer</name>
    <dbReference type="NCBI Taxonomy" id="189426"/>
    <lineage>
        <taxon>Bacteria</taxon>
        <taxon>Bacillati</taxon>
        <taxon>Bacillota</taxon>
        <taxon>Bacilli</taxon>
        <taxon>Bacillales</taxon>
        <taxon>Paenibacillaceae</taxon>
        <taxon>Paenibacillus</taxon>
    </lineage>
</organism>
<feature type="transmembrane region" description="Helical" evidence="1">
    <location>
        <begin position="28"/>
        <end position="51"/>
    </location>
</feature>
<comment type="caution">
    <text evidence="2">The sequence shown here is derived from an EMBL/GenBank/DDBJ whole genome shotgun (WGS) entry which is preliminary data.</text>
</comment>
<sequence length="598" mass="65926">MTGQPTRYAYVKKAHIKLKRLKEERGSALVLVMFILLLLTILGLSVLSATIGGAQRTETRKNDVQSLHLAEKTLDEAVAYITSSLNKKIESNIDMSQEELDQAIKNFLATLPSTLPDTLSAGLKASTDLANASGKINEITYPIEGTIGNGQLVRYIVTIKSEAEVNGVKRNLKQRVFIDTFPDFLKYTIGSEKNLTINGAPLIIGNIYAGDTLIISDKAEYIYRKNGGSIVSRPFELDGEAHVQSLDKLIYREAGKSDIKASDITEETSMNGKIPQDKVGIRNRRTFVEVNVEGSFVDKVAEAIGAGADRTTIRNKLAEGKVASYLAGMNLYNFDAIDQVDLIKPVLRDDSPEAQKDYKEEMKEYTKKVNIIKHPTKSVIYKGNLDLDGSGDFPGILYSEDDKNTTPSRKWFIVDGNLTIDNYGNNQPVQIRANILVTGKVEIRGNVQIDSTMFVLKEPSTINGILEHTTLVEDATLQGLGDKELVLISRGPILINRLAAFSNTPTQLDAFFYTDSEADLYGVGSMFWLSGGFFAKGNLTINAVRGTAVGKDNEIVIDNNSKLIRFKAAYNDKIFEDQKAGLPRVKSVNISVEDMQLE</sequence>